<keyword evidence="3" id="KW-0964">Secreted</keyword>
<reference evidence="7 8" key="1">
    <citation type="submission" date="2021-06" db="EMBL/GenBank/DDBJ databases">
        <authorList>
            <person name="Palmer J.M."/>
        </authorList>
    </citation>
    <scope>NUCLEOTIDE SEQUENCE [LARGE SCALE GENOMIC DNA]</scope>
    <source>
        <strain evidence="7 8">AS_MEX2019</strain>
        <tissue evidence="7">Muscle</tissue>
    </source>
</reference>
<dbReference type="Pfam" id="PF00214">
    <property type="entry name" value="Calc_CGRP_IAPP"/>
    <property type="match status" value="1"/>
</dbReference>
<dbReference type="PANTHER" id="PTHR23414:SF6">
    <property type="entry name" value="ADRENOMEDULLIN-5-LIKE PROTEIN-RELATED"/>
    <property type="match status" value="1"/>
</dbReference>
<dbReference type="EMBL" id="JAHRIP010028231">
    <property type="protein sequence ID" value="MEQ2290144.1"/>
    <property type="molecule type" value="Genomic_DNA"/>
</dbReference>
<proteinExistence type="inferred from homology"/>
<dbReference type="InterPro" id="IPR021116">
    <property type="entry name" value="Calcitonin/adrenomedullin"/>
</dbReference>
<evidence type="ECO:0000313" key="8">
    <source>
        <dbReference type="Proteomes" id="UP001469553"/>
    </source>
</evidence>
<evidence type="ECO:0008006" key="9">
    <source>
        <dbReference type="Google" id="ProtNLM"/>
    </source>
</evidence>
<dbReference type="PANTHER" id="PTHR23414">
    <property type="entry name" value="ADRENOMEDULLIN, ADM"/>
    <property type="match status" value="1"/>
</dbReference>
<evidence type="ECO:0000313" key="7">
    <source>
        <dbReference type="EMBL" id="MEQ2290144.1"/>
    </source>
</evidence>
<evidence type="ECO:0000256" key="3">
    <source>
        <dbReference type="ARBA" id="ARBA00022525"/>
    </source>
</evidence>
<feature type="chain" id="PRO_5045610509" description="Adrenomedullin" evidence="6">
    <location>
        <begin position="35"/>
        <end position="147"/>
    </location>
</feature>
<keyword evidence="4 6" id="KW-0732">Signal</keyword>
<evidence type="ECO:0000256" key="6">
    <source>
        <dbReference type="SAM" id="SignalP"/>
    </source>
</evidence>
<evidence type="ECO:0000256" key="2">
    <source>
        <dbReference type="ARBA" id="ARBA00010575"/>
    </source>
</evidence>
<dbReference type="InterPro" id="IPR051665">
    <property type="entry name" value="Adrenomedullin-reg_peptide"/>
</dbReference>
<evidence type="ECO:0000256" key="4">
    <source>
        <dbReference type="ARBA" id="ARBA00022729"/>
    </source>
</evidence>
<feature type="signal peptide" evidence="6">
    <location>
        <begin position="1"/>
        <end position="34"/>
    </location>
</feature>
<organism evidence="7 8">
    <name type="scientific">Ameca splendens</name>
    <dbReference type="NCBI Taxonomy" id="208324"/>
    <lineage>
        <taxon>Eukaryota</taxon>
        <taxon>Metazoa</taxon>
        <taxon>Chordata</taxon>
        <taxon>Craniata</taxon>
        <taxon>Vertebrata</taxon>
        <taxon>Euteleostomi</taxon>
        <taxon>Actinopterygii</taxon>
        <taxon>Neopterygii</taxon>
        <taxon>Teleostei</taxon>
        <taxon>Neoteleostei</taxon>
        <taxon>Acanthomorphata</taxon>
        <taxon>Ovalentaria</taxon>
        <taxon>Atherinomorphae</taxon>
        <taxon>Cyprinodontiformes</taxon>
        <taxon>Goodeidae</taxon>
        <taxon>Ameca</taxon>
    </lineage>
</organism>
<comment type="similarity">
    <text evidence="2">Belongs to the adrenomedullin family.</text>
</comment>
<evidence type="ECO:0000256" key="5">
    <source>
        <dbReference type="ARBA" id="ARBA00023157"/>
    </source>
</evidence>
<name>A0ABV0Y8M9_9TELE</name>
<evidence type="ECO:0000256" key="1">
    <source>
        <dbReference type="ARBA" id="ARBA00004613"/>
    </source>
</evidence>
<sequence>MVSARSNSKVSHFLCLGSMEITFLLLLIVSLTSASPLRETQSMEAGTDLSGGTVQTLNLEASEVRPKQHAPKLKIIPINEADKQLELLALKPSDSLNAKVRPRSASPRGCKLGTCQTHNLAHILYKLSETDGKEESLKASDPHGYGR</sequence>
<dbReference type="Proteomes" id="UP001469553">
    <property type="component" value="Unassembled WGS sequence"/>
</dbReference>
<comment type="subcellular location">
    <subcellularLocation>
        <location evidence="1">Secreted</location>
    </subcellularLocation>
</comment>
<keyword evidence="5" id="KW-1015">Disulfide bond</keyword>
<protein>
    <recommendedName>
        <fullName evidence="9">Adrenomedullin</fullName>
    </recommendedName>
</protein>
<gene>
    <name evidence="7" type="ORF">AMECASPLE_000545</name>
</gene>
<keyword evidence="8" id="KW-1185">Reference proteome</keyword>
<accession>A0ABV0Y8M9</accession>
<comment type="caution">
    <text evidence="7">The sequence shown here is derived from an EMBL/GenBank/DDBJ whole genome shotgun (WGS) entry which is preliminary data.</text>
</comment>